<keyword evidence="1" id="KW-0812">Transmembrane</keyword>
<keyword evidence="1" id="KW-1133">Transmembrane helix</keyword>
<name>A0A1L5PUA6_PSEPU</name>
<accession>A0A1L5PUA6</accession>
<evidence type="ECO:0000256" key="1">
    <source>
        <dbReference type="SAM" id="Phobius"/>
    </source>
</evidence>
<dbReference type="AlphaFoldDB" id="A0A1L5PUA6"/>
<dbReference type="Proteomes" id="UP000185146">
    <property type="component" value="Chromosome"/>
</dbReference>
<gene>
    <name evidence="2" type="ORF">BL240_20950</name>
</gene>
<dbReference type="EMBL" id="CP018743">
    <property type="protein sequence ID" value="APO83767.1"/>
    <property type="molecule type" value="Genomic_DNA"/>
</dbReference>
<feature type="transmembrane region" description="Helical" evidence="1">
    <location>
        <begin position="66"/>
        <end position="83"/>
    </location>
</feature>
<protein>
    <submittedName>
        <fullName evidence="2">Uncharacterized protein</fullName>
    </submittedName>
</protein>
<proteinExistence type="predicted"/>
<keyword evidence="1" id="KW-0472">Membrane</keyword>
<reference evidence="2 3" key="1">
    <citation type="submission" date="2016-12" db="EMBL/GenBank/DDBJ databases">
        <title>Draft Genome Sequence of Mercury Resistant Pseudomonas DRA525.</title>
        <authorList>
            <person name="Drace K.M."/>
        </authorList>
    </citation>
    <scope>NUCLEOTIDE SEQUENCE [LARGE SCALE GENOMIC DNA]</scope>
    <source>
        <strain evidence="2 3">DRA525</strain>
    </source>
</reference>
<sequence length="125" mass="14312">MIDHLDIKLRLFIVASPFCLGLTALAMDFQIASSQQYKEMVTALHRSPCLSYAITLWGEKSIRSRMLVIFMIAGAITFPISSIRRGLLDKEDYEQLPRPLKTKIIIASWLNTTGFTWLVINYFII</sequence>
<evidence type="ECO:0000313" key="3">
    <source>
        <dbReference type="Proteomes" id="UP000185146"/>
    </source>
</evidence>
<organism evidence="2 3">
    <name type="scientific">Pseudomonas putida</name>
    <name type="common">Arthrobacter siderocapsulatus</name>
    <dbReference type="NCBI Taxonomy" id="303"/>
    <lineage>
        <taxon>Bacteria</taxon>
        <taxon>Pseudomonadati</taxon>
        <taxon>Pseudomonadota</taxon>
        <taxon>Gammaproteobacteria</taxon>
        <taxon>Pseudomonadales</taxon>
        <taxon>Pseudomonadaceae</taxon>
        <taxon>Pseudomonas</taxon>
    </lineage>
</organism>
<feature type="transmembrane region" description="Helical" evidence="1">
    <location>
        <begin position="104"/>
        <end position="124"/>
    </location>
</feature>
<dbReference type="RefSeq" id="WP_075046013.1">
    <property type="nucleotide sequence ID" value="NZ_CP018743.1"/>
</dbReference>
<evidence type="ECO:0000313" key="2">
    <source>
        <dbReference type="EMBL" id="APO83767.1"/>
    </source>
</evidence>